<organism evidence="1">
    <name type="scientific">hydrocarbon metagenome</name>
    <dbReference type="NCBI Taxonomy" id="938273"/>
    <lineage>
        <taxon>unclassified sequences</taxon>
        <taxon>metagenomes</taxon>
        <taxon>ecological metagenomes</taxon>
    </lineage>
</organism>
<name>A0A0W8FI60_9ZZZZ</name>
<accession>A0A0W8FI60</accession>
<dbReference type="AlphaFoldDB" id="A0A0W8FI60"/>
<gene>
    <name evidence="1" type="ORF">ASZ90_009680</name>
</gene>
<evidence type="ECO:0000313" key="1">
    <source>
        <dbReference type="EMBL" id="KUG20570.1"/>
    </source>
</evidence>
<proteinExistence type="predicted"/>
<protein>
    <submittedName>
        <fullName evidence="1">Uncharacterized protein</fullName>
    </submittedName>
</protein>
<dbReference type="EMBL" id="LNQE01001172">
    <property type="protein sequence ID" value="KUG20570.1"/>
    <property type="molecule type" value="Genomic_DNA"/>
</dbReference>
<comment type="caution">
    <text evidence="1">The sequence shown here is derived from an EMBL/GenBank/DDBJ whole genome shotgun (WGS) entry which is preliminary data.</text>
</comment>
<reference evidence="1" key="1">
    <citation type="journal article" date="2015" name="Proc. Natl. Acad. Sci. U.S.A.">
        <title>Networks of energetic and metabolic interactions define dynamics in microbial communities.</title>
        <authorList>
            <person name="Embree M."/>
            <person name="Liu J.K."/>
            <person name="Al-Bassam M.M."/>
            <person name="Zengler K."/>
        </authorList>
    </citation>
    <scope>NUCLEOTIDE SEQUENCE</scope>
</reference>
<sequence>MGRPFAIMREAVRFPATVPAFARMISAVSGFFFCGMMELEEQ</sequence>